<evidence type="ECO:0000313" key="5">
    <source>
        <dbReference type="Proteomes" id="UP000759131"/>
    </source>
</evidence>
<dbReference type="Pfam" id="PF00045">
    <property type="entry name" value="Hemopexin"/>
    <property type="match status" value="1"/>
</dbReference>
<sequence length="328" mass="36269">MMSKNILHLISIAILFSNEVVDSVAMSRFRLSAAEDSNCPTLCSNLRPITAIASIDGSPQLLLISGECAYFVDPTRGGTDQRRHGFRHLMALQDIQDLFVIANNTNIEFVSLHASGTLVQIIGSNTTNATEDTLLSNVFEGLTADLDLPIDAAFVWTSKRIAYIIQGSKYWAFELSDGWRRGSRSLADNYPRSIADFGLTDGHKITTAFSDSTKIYFVSMDLVHEFHVSDVDPKTGRFVGSLCQKTIKLKDFLKCSKEDTKSQKKSLNWFSSFGRLMSDMTDSMSTFTLLLAIIALFAVVIGLSLLALTLVSHTDGLSYMKSSRLSRM</sequence>
<keyword evidence="3" id="KW-0732">Signal</keyword>
<keyword evidence="2" id="KW-0812">Transmembrane</keyword>
<gene>
    <name evidence="4" type="ORF">OSB1V03_LOCUS6605</name>
</gene>
<evidence type="ECO:0000256" key="2">
    <source>
        <dbReference type="SAM" id="Phobius"/>
    </source>
</evidence>
<keyword evidence="2" id="KW-0472">Membrane</keyword>
<name>A0A7R9KQ47_9ACAR</name>
<dbReference type="PROSITE" id="PS51642">
    <property type="entry name" value="HEMOPEXIN_2"/>
    <property type="match status" value="1"/>
</dbReference>
<dbReference type="Gene3D" id="2.110.10.10">
    <property type="entry name" value="Hemopexin-like domain"/>
    <property type="match status" value="1"/>
</dbReference>
<organism evidence="4">
    <name type="scientific">Medioppia subpectinata</name>
    <dbReference type="NCBI Taxonomy" id="1979941"/>
    <lineage>
        <taxon>Eukaryota</taxon>
        <taxon>Metazoa</taxon>
        <taxon>Ecdysozoa</taxon>
        <taxon>Arthropoda</taxon>
        <taxon>Chelicerata</taxon>
        <taxon>Arachnida</taxon>
        <taxon>Acari</taxon>
        <taxon>Acariformes</taxon>
        <taxon>Sarcoptiformes</taxon>
        <taxon>Oribatida</taxon>
        <taxon>Brachypylina</taxon>
        <taxon>Oppioidea</taxon>
        <taxon>Oppiidae</taxon>
        <taxon>Medioppia</taxon>
    </lineage>
</organism>
<feature type="repeat" description="Hemopexin" evidence="1">
    <location>
        <begin position="147"/>
        <end position="201"/>
    </location>
</feature>
<dbReference type="AlphaFoldDB" id="A0A7R9KQ47"/>
<accession>A0A7R9KQ47</accession>
<proteinExistence type="predicted"/>
<dbReference type="EMBL" id="CAJPIZ010003632">
    <property type="protein sequence ID" value="CAG2106602.1"/>
    <property type="molecule type" value="Genomic_DNA"/>
</dbReference>
<dbReference type="InterPro" id="IPR036375">
    <property type="entry name" value="Hemopexin-like_dom_sf"/>
</dbReference>
<dbReference type="InterPro" id="IPR018487">
    <property type="entry name" value="Hemopexin-like_repeat"/>
</dbReference>
<dbReference type="EMBL" id="OC858207">
    <property type="protein sequence ID" value="CAD7626172.1"/>
    <property type="molecule type" value="Genomic_DNA"/>
</dbReference>
<dbReference type="Proteomes" id="UP000759131">
    <property type="component" value="Unassembled WGS sequence"/>
</dbReference>
<feature type="signal peptide" evidence="3">
    <location>
        <begin position="1"/>
        <end position="23"/>
    </location>
</feature>
<keyword evidence="5" id="KW-1185">Reference proteome</keyword>
<dbReference type="OrthoDB" id="6523860at2759"/>
<reference evidence="4" key="1">
    <citation type="submission" date="2020-11" db="EMBL/GenBank/DDBJ databases">
        <authorList>
            <person name="Tran Van P."/>
        </authorList>
    </citation>
    <scope>NUCLEOTIDE SEQUENCE</scope>
</reference>
<keyword evidence="2" id="KW-1133">Transmembrane helix</keyword>
<evidence type="ECO:0000256" key="1">
    <source>
        <dbReference type="PROSITE-ProRule" id="PRU01011"/>
    </source>
</evidence>
<feature type="transmembrane region" description="Helical" evidence="2">
    <location>
        <begin position="287"/>
        <end position="311"/>
    </location>
</feature>
<dbReference type="SUPFAM" id="SSF50923">
    <property type="entry name" value="Hemopexin-like domain"/>
    <property type="match status" value="1"/>
</dbReference>
<protein>
    <submittedName>
        <fullName evidence="4">Uncharacterized protein</fullName>
    </submittedName>
</protein>
<feature type="chain" id="PRO_5036210970" evidence="3">
    <location>
        <begin position="24"/>
        <end position="328"/>
    </location>
</feature>
<evidence type="ECO:0000313" key="4">
    <source>
        <dbReference type="EMBL" id="CAD7626172.1"/>
    </source>
</evidence>
<evidence type="ECO:0000256" key="3">
    <source>
        <dbReference type="SAM" id="SignalP"/>
    </source>
</evidence>